<dbReference type="PANTHER" id="PTHR42034:SF1">
    <property type="entry name" value="CONDENSATION DOMAIN-CONTAINING PROTEIN"/>
    <property type="match status" value="1"/>
</dbReference>
<gene>
    <name evidence="1" type="ORF">QBC35DRAFT_546612</name>
</gene>
<dbReference type="EMBL" id="MU864629">
    <property type="protein sequence ID" value="KAK4182637.1"/>
    <property type="molecule type" value="Genomic_DNA"/>
</dbReference>
<proteinExistence type="predicted"/>
<name>A0AAN6WLQ5_9PEZI</name>
<organism evidence="1 2">
    <name type="scientific">Podospora australis</name>
    <dbReference type="NCBI Taxonomy" id="1536484"/>
    <lineage>
        <taxon>Eukaryota</taxon>
        <taxon>Fungi</taxon>
        <taxon>Dikarya</taxon>
        <taxon>Ascomycota</taxon>
        <taxon>Pezizomycotina</taxon>
        <taxon>Sordariomycetes</taxon>
        <taxon>Sordariomycetidae</taxon>
        <taxon>Sordariales</taxon>
        <taxon>Podosporaceae</taxon>
        <taxon>Podospora</taxon>
    </lineage>
</organism>
<sequence length="501" mass="55105">MQPQPTVSDQYPNYAWRETHPGKWEREADEVEIAYASLIKLFAGSGRMFFAITGHLSLTLTPPDHRHSSSDYAAQVDTALRIAWARLRHQMPTIASRVDYSPTDHKWKKTYHTIPDATSRDDWLDKTFKLISNGQTGTEFANSDPPAPSIATLFVVVSPTPFSGSLEIKRDLILRSPHDIIDGIGTLQLFNQFLHHFSTVLSGDSGLPLLNGEETTRLSPPYRVAANVPPHPNPQQLQKLLALKTATENIAKIQTIGIPHNTQGPLLPGKHQRTSVTLSPSRTTNLLSALKSSKTTPTYAFHAAIAISEEYPLLLRPSCVPPYNSQDHAAAVYHSVSGQKLTVAMPSVPPTDARKEFQKIMAQRKEYYLAVHDDPDHFALAPYIWAASTATLPPLSHEDSVNLPVPPPRPDPSVSISSMGVVDTIIPGELLGGRIKTENPWVTGEEVGTGLGLFLGSFKGRLTLSAAYNDAWHSKEEVESFLERVERLVFQGVTVGGLKGY</sequence>
<reference evidence="1" key="1">
    <citation type="journal article" date="2023" name="Mol. Phylogenet. Evol.">
        <title>Genome-scale phylogeny and comparative genomics of the fungal order Sordariales.</title>
        <authorList>
            <person name="Hensen N."/>
            <person name="Bonometti L."/>
            <person name="Westerberg I."/>
            <person name="Brannstrom I.O."/>
            <person name="Guillou S."/>
            <person name="Cros-Aarteil S."/>
            <person name="Calhoun S."/>
            <person name="Haridas S."/>
            <person name="Kuo A."/>
            <person name="Mondo S."/>
            <person name="Pangilinan J."/>
            <person name="Riley R."/>
            <person name="LaButti K."/>
            <person name="Andreopoulos B."/>
            <person name="Lipzen A."/>
            <person name="Chen C."/>
            <person name="Yan M."/>
            <person name="Daum C."/>
            <person name="Ng V."/>
            <person name="Clum A."/>
            <person name="Steindorff A."/>
            <person name="Ohm R.A."/>
            <person name="Martin F."/>
            <person name="Silar P."/>
            <person name="Natvig D.O."/>
            <person name="Lalanne C."/>
            <person name="Gautier V."/>
            <person name="Ament-Velasquez S.L."/>
            <person name="Kruys A."/>
            <person name="Hutchinson M.I."/>
            <person name="Powell A.J."/>
            <person name="Barry K."/>
            <person name="Miller A.N."/>
            <person name="Grigoriev I.V."/>
            <person name="Debuchy R."/>
            <person name="Gladieux P."/>
            <person name="Hiltunen Thoren M."/>
            <person name="Johannesson H."/>
        </authorList>
    </citation>
    <scope>NUCLEOTIDE SEQUENCE</scope>
    <source>
        <strain evidence="1">PSN309</strain>
    </source>
</reference>
<keyword evidence="2" id="KW-1185">Reference proteome</keyword>
<dbReference type="InterPro" id="IPR023213">
    <property type="entry name" value="CAT-like_dom_sf"/>
</dbReference>
<dbReference type="Gene3D" id="3.30.559.30">
    <property type="entry name" value="Nonribosomal peptide synthetase, condensation domain"/>
    <property type="match status" value="2"/>
</dbReference>
<dbReference type="Gene3D" id="3.30.559.10">
    <property type="entry name" value="Chloramphenicol acetyltransferase-like domain"/>
    <property type="match status" value="1"/>
</dbReference>
<evidence type="ECO:0000313" key="1">
    <source>
        <dbReference type="EMBL" id="KAK4182637.1"/>
    </source>
</evidence>
<reference evidence="1" key="2">
    <citation type="submission" date="2023-05" db="EMBL/GenBank/DDBJ databases">
        <authorList>
            <consortium name="Lawrence Berkeley National Laboratory"/>
            <person name="Steindorff A."/>
            <person name="Hensen N."/>
            <person name="Bonometti L."/>
            <person name="Westerberg I."/>
            <person name="Brannstrom I.O."/>
            <person name="Guillou S."/>
            <person name="Cros-Aarteil S."/>
            <person name="Calhoun S."/>
            <person name="Haridas S."/>
            <person name="Kuo A."/>
            <person name="Mondo S."/>
            <person name="Pangilinan J."/>
            <person name="Riley R."/>
            <person name="Labutti K."/>
            <person name="Andreopoulos B."/>
            <person name="Lipzen A."/>
            <person name="Chen C."/>
            <person name="Yanf M."/>
            <person name="Daum C."/>
            <person name="Ng V."/>
            <person name="Clum A."/>
            <person name="Ohm R."/>
            <person name="Martin F."/>
            <person name="Silar P."/>
            <person name="Natvig D."/>
            <person name="Lalanne C."/>
            <person name="Gautier V."/>
            <person name="Ament-Velasquez S.L."/>
            <person name="Kruys A."/>
            <person name="Hutchinson M.I."/>
            <person name="Powell A.J."/>
            <person name="Barry K."/>
            <person name="Miller A.N."/>
            <person name="Grigoriev I.V."/>
            <person name="Debuchy R."/>
            <person name="Gladieux P."/>
            <person name="Thoren M.H."/>
            <person name="Johannesson H."/>
        </authorList>
    </citation>
    <scope>NUCLEOTIDE SEQUENCE</scope>
    <source>
        <strain evidence="1">PSN309</strain>
    </source>
</reference>
<evidence type="ECO:0000313" key="2">
    <source>
        <dbReference type="Proteomes" id="UP001302126"/>
    </source>
</evidence>
<protein>
    <submittedName>
        <fullName evidence="1">Uncharacterized protein</fullName>
    </submittedName>
</protein>
<dbReference type="PANTHER" id="PTHR42034">
    <property type="entry name" value="CHROMOSOME 7, WHOLE GENOME SHOTGUN SEQUENCE-RELATED"/>
    <property type="match status" value="1"/>
</dbReference>
<dbReference type="AlphaFoldDB" id="A0AAN6WLQ5"/>
<comment type="caution">
    <text evidence="1">The sequence shown here is derived from an EMBL/GenBank/DDBJ whole genome shotgun (WGS) entry which is preliminary data.</text>
</comment>
<dbReference type="Proteomes" id="UP001302126">
    <property type="component" value="Unassembled WGS sequence"/>
</dbReference>
<accession>A0AAN6WLQ5</accession>